<reference evidence="1" key="1">
    <citation type="submission" date="2019-11" db="EMBL/GenBank/DDBJ databases">
        <title>Nori genome reveals adaptations in red seaweeds to the harsh intertidal environment.</title>
        <authorList>
            <person name="Wang D."/>
            <person name="Mao Y."/>
        </authorList>
    </citation>
    <scope>NUCLEOTIDE SEQUENCE</scope>
    <source>
        <tissue evidence="1">Gametophyte</tissue>
    </source>
</reference>
<proteinExistence type="predicted"/>
<gene>
    <name evidence="1" type="ORF">I4F81_000990</name>
</gene>
<name>A0ACC3BKB7_PYRYE</name>
<evidence type="ECO:0000313" key="2">
    <source>
        <dbReference type="Proteomes" id="UP000798662"/>
    </source>
</evidence>
<protein>
    <submittedName>
        <fullName evidence="1">Uncharacterized protein</fullName>
    </submittedName>
</protein>
<dbReference type="EMBL" id="CM020618">
    <property type="protein sequence ID" value="KAK1858385.1"/>
    <property type="molecule type" value="Genomic_DNA"/>
</dbReference>
<keyword evidence="2" id="KW-1185">Reference proteome</keyword>
<sequence length="255" mass="25397">MDDAGRDALDAHLATVVADAMREVARLSEAALAAAGGGGRGGDGGGTAAAAASLGGWLRSTLGGAVGGGDGGGDAADGAVGEVAYRLGITALLSESLVALEAETAALRGLRVAAAAAKARGVSVSTGDAGGDAAIRRPAEEEAAWSAAHEQVLVNEHASLRSELLGTREAVRSTEAAVAEVAELNALLGARVAEQAAVIEGVLTAAVDASSSLRRGARELRKLEAGGGGWDVTLLFAAAFFVLALCLLWLHWLNR</sequence>
<dbReference type="Proteomes" id="UP000798662">
    <property type="component" value="Chromosome 1"/>
</dbReference>
<organism evidence="1 2">
    <name type="scientific">Pyropia yezoensis</name>
    <name type="common">Susabi-nori</name>
    <name type="synonym">Porphyra yezoensis</name>
    <dbReference type="NCBI Taxonomy" id="2788"/>
    <lineage>
        <taxon>Eukaryota</taxon>
        <taxon>Rhodophyta</taxon>
        <taxon>Bangiophyceae</taxon>
        <taxon>Bangiales</taxon>
        <taxon>Bangiaceae</taxon>
        <taxon>Pyropia</taxon>
    </lineage>
</organism>
<accession>A0ACC3BKB7</accession>
<comment type="caution">
    <text evidence="1">The sequence shown here is derived from an EMBL/GenBank/DDBJ whole genome shotgun (WGS) entry which is preliminary data.</text>
</comment>
<evidence type="ECO:0000313" key="1">
    <source>
        <dbReference type="EMBL" id="KAK1858385.1"/>
    </source>
</evidence>